<comment type="caution">
    <text evidence="4">The sequence shown here is derived from an EMBL/GenBank/DDBJ whole genome shotgun (WGS) entry which is preliminary data.</text>
</comment>
<accession>A0ABV0BZM1</accession>
<gene>
    <name evidence="4" type="ORF">ABE541_22665</name>
</gene>
<feature type="transmembrane region" description="Helical" evidence="1">
    <location>
        <begin position="79"/>
        <end position="100"/>
    </location>
</feature>
<proteinExistence type="predicted"/>
<keyword evidence="1" id="KW-1133">Transmembrane helix</keyword>
<dbReference type="PANTHER" id="PTHR30273:SF2">
    <property type="entry name" value="PROTEIN FECR"/>
    <property type="match status" value="1"/>
</dbReference>
<protein>
    <submittedName>
        <fullName evidence="4">FecR family protein</fullName>
    </submittedName>
</protein>
<sequence length="344" mass="39475">MKITRELINRYLKNQCSAEEAAYLEDYIAHLGESLDQLLSKEEWDLTDENLDYPNQQEIKDKILAFAKKQNVLKYNRKLLRIVSAAAAIVVFILGFYVSLNPLLNKPAPHLGQIASVEDEKEEISNLYYINSGNDNMLLTASDGSVITLYPQSEIKYAEDFSTQQERVLYLKGKAKFEVAKDKSKPFRVHSTGVVTTALGTVFSVDELRSTQTQIKLMEGKIEVKAVDHQRGKELVRTFLPHEEITLDHRELKVVEEIKTHTIGTDRGGHFLQNNQIIQFKNIALEDVLIILMQNYDIKLQYDKSLISNKFYSGTFTNKTNVFEEIIREINYLHHAGINYTNPQ</sequence>
<dbReference type="EMBL" id="JBDJNQ010000013">
    <property type="protein sequence ID" value="MEN5380087.1"/>
    <property type="molecule type" value="Genomic_DNA"/>
</dbReference>
<organism evidence="4 5">
    <name type="scientific">Sphingobacterium kitahiroshimense</name>
    <dbReference type="NCBI Taxonomy" id="470446"/>
    <lineage>
        <taxon>Bacteria</taxon>
        <taxon>Pseudomonadati</taxon>
        <taxon>Bacteroidota</taxon>
        <taxon>Sphingobacteriia</taxon>
        <taxon>Sphingobacteriales</taxon>
        <taxon>Sphingobacteriaceae</taxon>
        <taxon>Sphingobacterium</taxon>
    </lineage>
</organism>
<dbReference type="InterPro" id="IPR006860">
    <property type="entry name" value="FecR"/>
</dbReference>
<feature type="domain" description="Protein FecR C-terminal" evidence="3">
    <location>
        <begin position="278"/>
        <end position="335"/>
    </location>
</feature>
<dbReference type="Pfam" id="PF04773">
    <property type="entry name" value="FecR"/>
    <property type="match status" value="1"/>
</dbReference>
<dbReference type="InterPro" id="IPR012373">
    <property type="entry name" value="Ferrdict_sens_TM"/>
</dbReference>
<dbReference type="InterPro" id="IPR032508">
    <property type="entry name" value="FecR_C"/>
</dbReference>
<dbReference type="Gene3D" id="3.55.50.30">
    <property type="match status" value="1"/>
</dbReference>
<feature type="domain" description="FecR protein" evidence="2">
    <location>
        <begin position="137"/>
        <end position="223"/>
    </location>
</feature>
<dbReference type="PANTHER" id="PTHR30273">
    <property type="entry name" value="PERIPLASMIC SIGNAL SENSOR AND SIGMA FACTOR ACTIVATOR FECR-RELATED"/>
    <property type="match status" value="1"/>
</dbReference>
<dbReference type="Proteomes" id="UP001409291">
    <property type="component" value="Unassembled WGS sequence"/>
</dbReference>
<evidence type="ECO:0000313" key="5">
    <source>
        <dbReference type="Proteomes" id="UP001409291"/>
    </source>
</evidence>
<evidence type="ECO:0000259" key="3">
    <source>
        <dbReference type="Pfam" id="PF16344"/>
    </source>
</evidence>
<name>A0ABV0BZM1_9SPHI</name>
<dbReference type="Pfam" id="PF16344">
    <property type="entry name" value="FecR_C"/>
    <property type="match status" value="1"/>
</dbReference>
<dbReference type="RefSeq" id="WP_339423243.1">
    <property type="nucleotide sequence ID" value="NZ_JBDJLH010000001.1"/>
</dbReference>
<evidence type="ECO:0000259" key="2">
    <source>
        <dbReference type="Pfam" id="PF04773"/>
    </source>
</evidence>
<reference evidence="4 5" key="1">
    <citation type="submission" date="2024-04" db="EMBL/GenBank/DDBJ databases">
        <title>WGS of bacteria from Torrens River.</title>
        <authorList>
            <person name="Wyrsch E.R."/>
            <person name="Drigo B."/>
        </authorList>
    </citation>
    <scope>NUCLEOTIDE SEQUENCE [LARGE SCALE GENOMIC DNA]</scope>
    <source>
        <strain evidence="4 5">TWI391</strain>
    </source>
</reference>
<keyword evidence="5" id="KW-1185">Reference proteome</keyword>
<evidence type="ECO:0000256" key="1">
    <source>
        <dbReference type="SAM" id="Phobius"/>
    </source>
</evidence>
<keyword evidence="1" id="KW-0812">Transmembrane</keyword>
<dbReference type="Gene3D" id="2.60.120.1440">
    <property type="match status" value="1"/>
</dbReference>
<keyword evidence="1" id="KW-0472">Membrane</keyword>
<evidence type="ECO:0000313" key="4">
    <source>
        <dbReference type="EMBL" id="MEN5380087.1"/>
    </source>
</evidence>